<dbReference type="GO" id="GO:0046872">
    <property type="term" value="F:metal ion binding"/>
    <property type="evidence" value="ECO:0007669"/>
    <property type="project" value="UniProtKB-KW"/>
</dbReference>
<dbReference type="PANTHER" id="PTHR16222:SF24">
    <property type="entry name" value="ADP-RIBOSYLHYDROLASE ARH3"/>
    <property type="match status" value="1"/>
</dbReference>
<dbReference type="Gene3D" id="3.90.190.10">
    <property type="entry name" value="Protein tyrosine phosphatase superfamily"/>
    <property type="match status" value="1"/>
</dbReference>
<gene>
    <name evidence="5" type="ORF">SAMN05216282_10180</name>
</gene>
<feature type="binding site" evidence="3">
    <location>
        <position position="297"/>
    </location>
    <ligand>
        <name>Mg(2+)</name>
        <dbReference type="ChEBI" id="CHEBI:18420"/>
        <label>1</label>
    </ligand>
</feature>
<proteinExistence type="inferred from homology"/>
<dbReference type="SUPFAM" id="SSF101478">
    <property type="entry name" value="ADP-ribosylglycohydrolase"/>
    <property type="match status" value="1"/>
</dbReference>
<dbReference type="InterPro" id="IPR050792">
    <property type="entry name" value="ADP-ribosylglycohydrolase"/>
</dbReference>
<comment type="similarity">
    <text evidence="1">Belongs to the ADP-ribosylglycohydrolase family.</text>
</comment>
<dbReference type="AlphaFoldDB" id="A0A1G8X6D1"/>
<feature type="binding site" evidence="3">
    <location>
        <position position="296"/>
    </location>
    <ligand>
        <name>Mg(2+)</name>
        <dbReference type="ChEBI" id="CHEBI:18420"/>
        <label>1</label>
    </ligand>
</feature>
<keyword evidence="2 5" id="KW-0378">Hydrolase</keyword>
<evidence type="ECO:0000313" key="6">
    <source>
        <dbReference type="Proteomes" id="UP000198701"/>
    </source>
</evidence>
<dbReference type="Gene3D" id="1.10.4080.10">
    <property type="entry name" value="ADP-ribosylation/Crystallin J1"/>
    <property type="match status" value="1"/>
</dbReference>
<feature type="binding site" evidence="3">
    <location>
        <position position="294"/>
    </location>
    <ligand>
        <name>Mg(2+)</name>
        <dbReference type="ChEBI" id="CHEBI:18420"/>
        <label>1</label>
    </ligand>
</feature>
<evidence type="ECO:0000256" key="2">
    <source>
        <dbReference type="ARBA" id="ARBA00022801"/>
    </source>
</evidence>
<keyword evidence="3" id="KW-0460">Magnesium</keyword>
<feature type="binding site" evidence="3">
    <location>
        <position position="76"/>
    </location>
    <ligand>
        <name>Mg(2+)</name>
        <dbReference type="ChEBI" id="CHEBI:18420"/>
        <label>1</label>
    </ligand>
</feature>
<dbReference type="SUPFAM" id="SSF52799">
    <property type="entry name" value="(Phosphotyrosine protein) phosphatases II"/>
    <property type="match status" value="1"/>
</dbReference>
<feature type="binding site" evidence="3">
    <location>
        <position position="78"/>
    </location>
    <ligand>
        <name>Mg(2+)</name>
        <dbReference type="ChEBI" id="CHEBI:18420"/>
        <label>1</label>
    </ligand>
</feature>
<dbReference type="EMBL" id="FNFU01000001">
    <property type="protein sequence ID" value="SDJ85310.1"/>
    <property type="molecule type" value="Genomic_DNA"/>
</dbReference>
<evidence type="ECO:0000256" key="3">
    <source>
        <dbReference type="PIRSR" id="PIRSR605502-1"/>
    </source>
</evidence>
<dbReference type="PANTHER" id="PTHR16222">
    <property type="entry name" value="ADP-RIBOSYLGLYCOHYDROLASE"/>
    <property type="match status" value="1"/>
</dbReference>
<feature type="region of interest" description="Disordered" evidence="4">
    <location>
        <begin position="510"/>
        <end position="529"/>
    </location>
</feature>
<protein>
    <submittedName>
        <fullName evidence="5">ADP-ribosylglycohydrolase</fullName>
    </submittedName>
</protein>
<dbReference type="InterPro" id="IPR036705">
    <property type="entry name" value="Ribosyl_crysJ1_sf"/>
</dbReference>
<organism evidence="5 6">
    <name type="scientific">Cryobacterium psychrotolerans</name>
    <dbReference type="NCBI Taxonomy" id="386301"/>
    <lineage>
        <taxon>Bacteria</taxon>
        <taxon>Bacillati</taxon>
        <taxon>Actinomycetota</taxon>
        <taxon>Actinomycetes</taxon>
        <taxon>Micrococcales</taxon>
        <taxon>Microbacteriaceae</taxon>
        <taxon>Cryobacterium</taxon>
    </lineage>
</organism>
<accession>A0A1G8X6D1</accession>
<sequence>MSTAPWYPTRSHWHTLKEVDMKLTSAQNDRATGILLGLATGDALGARYEFQPPLPDEIAVGMFGGGQLGWEPGEWTDDTAMAIPIARAAAAGLDLRDEAVLDRIAATWADWAYDAKDVGIQIGAVIRRASSPTAAGLREAAVAYSARSHRSSGNGSLMRVAPVALAYLDDPDALVEAATALSQLTHTHPDAVEACVIWSLGIRHAVLHGTFDGVRAALGSLPADRAAIWAERLDEAERNSPTRFNHNGWVVEALQGAWSAITRTPVPELDPVIDQYPCGHFAAALETAVRGGRDTDTVAAIAGGLLGARWGASAVPARWRRVMHGWPGERSGELVRLAALAVAGGRSDASSWPAAPVVDYSAHGDVSSLAAHPRDPGVWLGGVARFEALPDGIDAVVSLCRVGAPAAAIPRSDHIEVRLVDRDGDNPNLDFVLADAADAVAALRAEGKTVLLHCVQAISRTPAVGALYSVRHLGVPADEALAEIQRVLPHAHPIESFRAALLAAEGAGSGTPAVSEQSLVGEESLQRLS</sequence>
<dbReference type="Pfam" id="PF03747">
    <property type="entry name" value="ADP_ribosyl_GH"/>
    <property type="match status" value="1"/>
</dbReference>
<evidence type="ECO:0000313" key="5">
    <source>
        <dbReference type="EMBL" id="SDJ85310.1"/>
    </source>
</evidence>
<keyword evidence="3" id="KW-0479">Metal-binding</keyword>
<dbReference type="GO" id="GO:0016787">
    <property type="term" value="F:hydrolase activity"/>
    <property type="evidence" value="ECO:0007669"/>
    <property type="project" value="UniProtKB-KW"/>
</dbReference>
<feature type="binding site" evidence="3">
    <location>
        <position position="77"/>
    </location>
    <ligand>
        <name>Mg(2+)</name>
        <dbReference type="ChEBI" id="CHEBI:18420"/>
        <label>1</label>
    </ligand>
</feature>
<reference evidence="5 6" key="1">
    <citation type="submission" date="2016-10" db="EMBL/GenBank/DDBJ databases">
        <authorList>
            <person name="de Groot N.N."/>
        </authorList>
    </citation>
    <scope>NUCLEOTIDE SEQUENCE [LARGE SCALE GENOMIC DNA]</scope>
    <source>
        <strain evidence="5 6">CGMCC 1.5382</strain>
    </source>
</reference>
<keyword evidence="6" id="KW-1185">Reference proteome</keyword>
<evidence type="ECO:0000256" key="1">
    <source>
        <dbReference type="ARBA" id="ARBA00010702"/>
    </source>
</evidence>
<dbReference type="InterPro" id="IPR005502">
    <property type="entry name" value="Ribosyl_crysJ1"/>
</dbReference>
<dbReference type="InterPro" id="IPR029021">
    <property type="entry name" value="Prot-tyrosine_phosphatase-like"/>
</dbReference>
<evidence type="ECO:0000256" key="4">
    <source>
        <dbReference type="SAM" id="MobiDB-lite"/>
    </source>
</evidence>
<name>A0A1G8X6D1_9MICO</name>
<comment type="cofactor">
    <cofactor evidence="3">
        <name>Mg(2+)</name>
        <dbReference type="ChEBI" id="CHEBI:18420"/>
    </cofactor>
    <text evidence="3">Binds 2 magnesium ions per subunit.</text>
</comment>
<dbReference type="Proteomes" id="UP000198701">
    <property type="component" value="Unassembled WGS sequence"/>
</dbReference>